<evidence type="ECO:0000259" key="2">
    <source>
        <dbReference type="PROSITE" id="PS50053"/>
    </source>
</evidence>
<dbReference type="GO" id="GO:0004843">
    <property type="term" value="F:cysteine-type deubiquitinase activity"/>
    <property type="evidence" value="ECO:0007669"/>
    <property type="project" value="InterPro"/>
</dbReference>
<reference evidence="4" key="2">
    <citation type="journal article" date="2023" name="Microbiol Resour">
        <title>Decontamination and Annotation of the Draft Genome Sequence of the Oomycete Lagenidium giganteum ARSEF 373.</title>
        <authorList>
            <person name="Morgan W.R."/>
            <person name="Tartar A."/>
        </authorList>
    </citation>
    <scope>NUCLEOTIDE SEQUENCE</scope>
    <source>
        <strain evidence="4">ARSEF 373</strain>
    </source>
</reference>
<dbReference type="GO" id="GO:0005829">
    <property type="term" value="C:cytosol"/>
    <property type="evidence" value="ECO:0007669"/>
    <property type="project" value="TreeGrafter"/>
</dbReference>
<dbReference type="PANTHER" id="PTHR24006">
    <property type="entry name" value="UBIQUITIN CARBOXYL-TERMINAL HYDROLASE"/>
    <property type="match status" value="1"/>
</dbReference>
<dbReference type="GO" id="GO:0016579">
    <property type="term" value="P:protein deubiquitination"/>
    <property type="evidence" value="ECO:0007669"/>
    <property type="project" value="InterPro"/>
</dbReference>
<feature type="compositionally biased region" description="Acidic residues" evidence="1">
    <location>
        <begin position="1220"/>
        <end position="1242"/>
    </location>
</feature>
<keyword evidence="5" id="KW-1185">Reference proteome</keyword>
<feature type="region of interest" description="Disordered" evidence="1">
    <location>
        <begin position="86"/>
        <end position="108"/>
    </location>
</feature>
<reference evidence="4" key="1">
    <citation type="submission" date="2022-11" db="EMBL/GenBank/DDBJ databases">
        <authorList>
            <person name="Morgan W.R."/>
            <person name="Tartar A."/>
        </authorList>
    </citation>
    <scope>NUCLEOTIDE SEQUENCE</scope>
    <source>
        <strain evidence="4">ARSEF 373</strain>
    </source>
</reference>
<evidence type="ECO:0008006" key="6">
    <source>
        <dbReference type="Google" id="ProtNLM"/>
    </source>
</evidence>
<evidence type="ECO:0000313" key="4">
    <source>
        <dbReference type="EMBL" id="DBA04958.1"/>
    </source>
</evidence>
<dbReference type="InterPro" id="IPR028889">
    <property type="entry name" value="USP"/>
</dbReference>
<feature type="region of interest" description="Disordered" evidence="1">
    <location>
        <begin position="1"/>
        <end position="55"/>
    </location>
</feature>
<dbReference type="PANTHER" id="PTHR24006:SF702">
    <property type="entry name" value="UBIQUITIN CARBOXYL-TERMINAL HYDROLASE 47"/>
    <property type="match status" value="1"/>
</dbReference>
<dbReference type="PROSITE" id="PS00973">
    <property type="entry name" value="USP_2"/>
    <property type="match status" value="1"/>
</dbReference>
<feature type="domain" description="Ubiquitin-like" evidence="2">
    <location>
        <begin position="794"/>
        <end position="868"/>
    </location>
</feature>
<dbReference type="CDD" id="cd17039">
    <property type="entry name" value="Ubl_ubiquitin_like"/>
    <property type="match status" value="1"/>
</dbReference>
<proteinExistence type="predicted"/>
<evidence type="ECO:0000313" key="5">
    <source>
        <dbReference type="Proteomes" id="UP001146120"/>
    </source>
</evidence>
<dbReference type="InterPro" id="IPR038765">
    <property type="entry name" value="Papain-like_cys_pep_sf"/>
</dbReference>
<dbReference type="EMBL" id="DAKRPA010000004">
    <property type="protein sequence ID" value="DBA04958.1"/>
    <property type="molecule type" value="Genomic_DNA"/>
</dbReference>
<dbReference type="PROSITE" id="PS50235">
    <property type="entry name" value="USP_3"/>
    <property type="match status" value="1"/>
</dbReference>
<dbReference type="InterPro" id="IPR018200">
    <property type="entry name" value="USP_CS"/>
</dbReference>
<dbReference type="SUPFAM" id="SSF54236">
    <property type="entry name" value="Ubiquitin-like"/>
    <property type="match status" value="1"/>
</dbReference>
<dbReference type="InterPro" id="IPR029071">
    <property type="entry name" value="Ubiquitin-like_domsf"/>
</dbReference>
<dbReference type="Gene3D" id="3.10.20.90">
    <property type="entry name" value="Phosphatidylinositol 3-kinase Catalytic Subunit, Chain A, domain 1"/>
    <property type="match status" value="1"/>
</dbReference>
<dbReference type="AlphaFoldDB" id="A0AAV2ZD66"/>
<dbReference type="InterPro" id="IPR000626">
    <property type="entry name" value="Ubiquitin-like_dom"/>
</dbReference>
<dbReference type="PROSITE" id="PS00972">
    <property type="entry name" value="USP_1"/>
    <property type="match status" value="1"/>
</dbReference>
<comment type="caution">
    <text evidence="4">The sequence shown here is derived from an EMBL/GenBank/DDBJ whole genome shotgun (WGS) entry which is preliminary data.</text>
</comment>
<dbReference type="Proteomes" id="UP001146120">
    <property type="component" value="Unassembled WGS sequence"/>
</dbReference>
<organism evidence="4 5">
    <name type="scientific">Lagenidium giganteum</name>
    <dbReference type="NCBI Taxonomy" id="4803"/>
    <lineage>
        <taxon>Eukaryota</taxon>
        <taxon>Sar</taxon>
        <taxon>Stramenopiles</taxon>
        <taxon>Oomycota</taxon>
        <taxon>Peronosporomycetes</taxon>
        <taxon>Pythiales</taxon>
        <taxon>Pythiaceae</taxon>
    </lineage>
</organism>
<accession>A0AAV2ZD66</accession>
<name>A0AAV2ZD66_9STRA</name>
<protein>
    <recommendedName>
        <fullName evidence="6">Ubiquitinyl hydrolase 1</fullName>
    </recommendedName>
</protein>
<dbReference type="Gene3D" id="3.90.70.10">
    <property type="entry name" value="Cysteine proteinases"/>
    <property type="match status" value="1"/>
</dbReference>
<feature type="compositionally biased region" description="Basic and acidic residues" evidence="1">
    <location>
        <begin position="1"/>
        <end position="16"/>
    </location>
</feature>
<feature type="compositionally biased region" description="Acidic residues" evidence="1">
    <location>
        <begin position="35"/>
        <end position="44"/>
    </location>
</feature>
<gene>
    <name evidence="4" type="ORF">N0F65_006960</name>
</gene>
<dbReference type="InterPro" id="IPR050164">
    <property type="entry name" value="Peptidase_C19"/>
</dbReference>
<dbReference type="Pfam" id="PF00443">
    <property type="entry name" value="UCH"/>
    <property type="match status" value="1"/>
</dbReference>
<dbReference type="SUPFAM" id="SSF54001">
    <property type="entry name" value="Cysteine proteinases"/>
    <property type="match status" value="1"/>
</dbReference>
<evidence type="ECO:0000256" key="1">
    <source>
        <dbReference type="SAM" id="MobiDB-lite"/>
    </source>
</evidence>
<dbReference type="InterPro" id="IPR001394">
    <property type="entry name" value="Peptidase_C19_UCH"/>
</dbReference>
<feature type="domain" description="USP" evidence="3">
    <location>
        <begin position="116"/>
        <end position="524"/>
    </location>
</feature>
<sequence>MAALDEARSATDDTGERVVIMSAPSPPQQVVITVDGDDDTDDDDAQRAHRQRMSSALATLPKPKDDNVSAGTSTSRAIVPIFSAQTAAHGEDGDEDDDGGGGGSGGYGARSRNAFTGLSNQGATCYMNSLLQTLYMTPEFRQGLYRWRFRKSRGAGEDEDDEEEEEDNIPFQLQILFARLQMTTQEAISTKALTKSFGWTGADVFQQHDVQELCRVLFDALEKSFKGTVNETMVNDLYQGSLKDYVKCCECGYESSRVDNFLDLSLVIRPFGSERLMKSVEEAIELFLKPEVLDKENQWNCDQCKVKRDAIKGLKFSRLPYLLSLQLKRFDFDYTTFNRIKLHSEVTFPKYLDMNSYVSEESGGRKKGTIARKMSMERHELEGKVHKEAHAQNPVTGTGQNRIRRMSSMDETNPSSFDLNEGEDGLCELDTWNPAFDPEVLIKRSGPHVYELSSILIHSGSALGGHYYAYIKSFETGKWYNFNDSNVSLVSDNELKNAFGGASSGYGSRVSYSTCAYMLMYRLVSKEKNVNVIPPSDIPSYLTDRITADEEKRRRQELERIEMAKKLVVKVFMKGRSPKPMDKTLHFYRASTIEQMVDDALKEFAKDSSFAIPAARSNVRLRGYNEYSSLLTETFTEREQKTLTELGFYPGQPFFLETKTDDEDWEDYEPQKLQLFVRQFEARENDDDVPTNDCEPFIRSMQIEPDATLASLYGMVFVRFGTSPEKQIRFLMKTTLNYGGVRVLNRSNDPETMGLRLRMDLGLSNGNTLYYEECDDLSAPSLAEEQFAREANLISVNYKYLDRAAVPIRVDRRETVRKLKEKIGAKLGLKPENFKILRGINSAGIEMKAIDSTLLKLSIGPNHTVYIVEGTPLNPGEYNFRLMFHQSESKSTASSAEKEPIEVTSLDGERKEFSFVFDTVLYQAKTDTSLTFVSNVIISEEMPVEEIRQRVYQTLVDKKLVDSARVLVNQIRLRDFQHNRMACILVDGRRLNESSDLAAYEGRTIVAQVLQAPETTELKHRIAEFVFIDRESVRFVPSLRREVVFPRALERSNPLTYIVDEASAALSMPIDHLRFAQLPSYRETMDVVEAVTFQFLPSERFAHQDHEYQETFLVVDDRVPLRTLDDAEKEALRLYLTKKSEEKLNAQKAKYSSTAYNSTSYGAHVKPKEAALVIRTKSKPSDKAKSSNASSSSRTNGVTIRTPTQRTAARGNNTQHASSDTDEEDDEAEFVEPEDVDISDMA</sequence>
<dbReference type="FunFam" id="3.90.70.10:FF:000145">
    <property type="entry name" value="Clan CA, family C19, ubiquitin hydrolase-like cysteine peptidase"/>
    <property type="match status" value="1"/>
</dbReference>
<dbReference type="GO" id="GO:0005634">
    <property type="term" value="C:nucleus"/>
    <property type="evidence" value="ECO:0007669"/>
    <property type="project" value="TreeGrafter"/>
</dbReference>
<feature type="region of interest" description="Disordered" evidence="1">
    <location>
        <begin position="1175"/>
        <end position="1242"/>
    </location>
</feature>
<feature type="compositionally biased region" description="Polar residues" evidence="1">
    <location>
        <begin position="1194"/>
        <end position="1218"/>
    </location>
</feature>
<evidence type="ECO:0000259" key="3">
    <source>
        <dbReference type="PROSITE" id="PS50235"/>
    </source>
</evidence>
<dbReference type="PROSITE" id="PS50053">
    <property type="entry name" value="UBIQUITIN_2"/>
    <property type="match status" value="1"/>
</dbReference>